<feature type="chain" id="PRO_5029801793" description="DUF4097 family beta strand repeat protein" evidence="1">
    <location>
        <begin position="22"/>
        <end position="347"/>
    </location>
</feature>
<dbReference type="AlphaFoldDB" id="A0A7J5U123"/>
<evidence type="ECO:0000313" key="2">
    <source>
        <dbReference type="EMBL" id="KAB7731369.1"/>
    </source>
</evidence>
<keyword evidence="1" id="KW-0732">Signal</keyword>
<dbReference type="EMBL" id="WELI01000003">
    <property type="protein sequence ID" value="KAB7731369.1"/>
    <property type="molecule type" value="Genomic_DNA"/>
</dbReference>
<protein>
    <recommendedName>
        <fullName evidence="4">DUF4097 family beta strand repeat protein</fullName>
    </recommendedName>
</protein>
<comment type="caution">
    <text evidence="2">The sequence shown here is derived from an EMBL/GenBank/DDBJ whole genome shotgun (WGS) entry which is preliminary data.</text>
</comment>
<proteinExistence type="predicted"/>
<gene>
    <name evidence="2" type="ORF">F5984_11285</name>
</gene>
<evidence type="ECO:0008006" key="4">
    <source>
        <dbReference type="Google" id="ProtNLM"/>
    </source>
</evidence>
<sequence>MKTFLGPLLALGLLTTTFTQAQSTDDLKPFQTKTFSGISAVQARTSGGSLSVEGGSGNETKVEMYVRPNNWNGRETISQDEIQKRLEDYEISIRQEGKTVIATARRKNDRNDWKRALSIGFKFYTPRNTTADLETSGGSLRLAHLTGNQKLETSGGSIRLDDVRGTVNGETSGGSIQITNCHDQITLETSGGSIEATDSDGTLRLETSGGSIRLNGLKGNIVAQTSGGSVQGNNIDGELKTGTSGGSVRLRNIAGSVETSTSAGSIELEMTRVDKYVRVDGSVGSVRVKLPMNKGLDLDIRGSKVVSGELRNFDGQADKDRIKGRVNGGGARVEISASMGSVYLNQQ</sequence>
<organism evidence="2 3">
    <name type="scientific">Rudanella paleaurantiibacter</name>
    <dbReference type="NCBI Taxonomy" id="2614655"/>
    <lineage>
        <taxon>Bacteria</taxon>
        <taxon>Pseudomonadati</taxon>
        <taxon>Bacteroidota</taxon>
        <taxon>Cytophagia</taxon>
        <taxon>Cytophagales</taxon>
        <taxon>Cytophagaceae</taxon>
        <taxon>Rudanella</taxon>
    </lineage>
</organism>
<dbReference type="Proteomes" id="UP000488299">
    <property type="component" value="Unassembled WGS sequence"/>
</dbReference>
<evidence type="ECO:0000313" key="3">
    <source>
        <dbReference type="Proteomes" id="UP000488299"/>
    </source>
</evidence>
<dbReference type="PANTHER" id="PTHR34094">
    <property type="match status" value="1"/>
</dbReference>
<feature type="signal peptide" evidence="1">
    <location>
        <begin position="1"/>
        <end position="21"/>
    </location>
</feature>
<accession>A0A7J5U123</accession>
<dbReference type="PANTHER" id="PTHR34094:SF1">
    <property type="entry name" value="PROTEIN FAM185A"/>
    <property type="match status" value="1"/>
</dbReference>
<name>A0A7J5U123_9BACT</name>
<reference evidence="2 3" key="1">
    <citation type="submission" date="2019-10" db="EMBL/GenBank/DDBJ databases">
        <title>Rudanella paleaurantiibacter sp. nov., isolated from sludge.</title>
        <authorList>
            <person name="Xu S.Q."/>
        </authorList>
    </citation>
    <scope>NUCLEOTIDE SEQUENCE [LARGE SCALE GENOMIC DNA]</scope>
    <source>
        <strain evidence="2 3">HX-22-17</strain>
    </source>
</reference>
<keyword evidence="3" id="KW-1185">Reference proteome</keyword>
<dbReference type="RefSeq" id="WP_152124341.1">
    <property type="nucleotide sequence ID" value="NZ_WELI01000003.1"/>
</dbReference>
<evidence type="ECO:0000256" key="1">
    <source>
        <dbReference type="SAM" id="SignalP"/>
    </source>
</evidence>